<dbReference type="Gene3D" id="1.10.150.240">
    <property type="entry name" value="Putative phosphatase, domain 2"/>
    <property type="match status" value="1"/>
</dbReference>
<dbReference type="SUPFAM" id="SSF56784">
    <property type="entry name" value="HAD-like"/>
    <property type="match status" value="1"/>
</dbReference>
<name>A0A0J7XRR1_9SPHN</name>
<dbReference type="Proteomes" id="UP000052232">
    <property type="component" value="Unassembled WGS sequence"/>
</dbReference>
<dbReference type="CDD" id="cd07505">
    <property type="entry name" value="HAD_BPGM-like"/>
    <property type="match status" value="1"/>
</dbReference>
<dbReference type="SFLD" id="SFLDG01129">
    <property type="entry name" value="C1.5:_HAD__Beta-PGM__Phosphata"/>
    <property type="match status" value="1"/>
</dbReference>
<evidence type="ECO:0000313" key="1">
    <source>
        <dbReference type="EMBL" id="KMS54526.1"/>
    </source>
</evidence>
<gene>
    <name evidence="1" type="ORF">V473_14880</name>
</gene>
<organism evidence="1 2">
    <name type="scientific">Sphingobium cupriresistens LL01</name>
    <dbReference type="NCBI Taxonomy" id="1420583"/>
    <lineage>
        <taxon>Bacteria</taxon>
        <taxon>Pseudomonadati</taxon>
        <taxon>Pseudomonadota</taxon>
        <taxon>Alphaproteobacteria</taxon>
        <taxon>Sphingomonadales</taxon>
        <taxon>Sphingomonadaceae</taxon>
        <taxon>Sphingobium</taxon>
    </lineage>
</organism>
<dbReference type="STRING" id="1420583.V473_14880"/>
<reference evidence="1 2" key="1">
    <citation type="journal article" date="2015" name="G3 (Bethesda)">
        <title>Insights into Ongoing Evolution of the Hexachlorocyclohexane Catabolic Pathway from Comparative Genomics of Ten Sphingomonadaceae Strains.</title>
        <authorList>
            <person name="Pearce S.L."/>
            <person name="Oakeshott J.G."/>
            <person name="Pandey G."/>
        </authorList>
    </citation>
    <scope>NUCLEOTIDE SEQUENCE [LARGE SCALE GENOMIC DNA]</scope>
    <source>
        <strain evidence="1 2">LL01</strain>
    </source>
</reference>
<dbReference type="RefSeq" id="WP_066605835.1">
    <property type="nucleotide sequence ID" value="NZ_KQ130435.1"/>
</dbReference>
<comment type="caution">
    <text evidence="1">The sequence shown here is derived from an EMBL/GenBank/DDBJ whole genome shotgun (WGS) entry which is preliminary data.</text>
</comment>
<dbReference type="InterPro" id="IPR051806">
    <property type="entry name" value="HAD-like_SPP"/>
</dbReference>
<dbReference type="PANTHER" id="PTHR43481">
    <property type="entry name" value="FRUCTOSE-1-PHOSPHATE PHOSPHATASE"/>
    <property type="match status" value="1"/>
</dbReference>
<dbReference type="InterPro" id="IPR006439">
    <property type="entry name" value="HAD-SF_hydro_IA"/>
</dbReference>
<proteinExistence type="predicted"/>
<dbReference type="InterPro" id="IPR023198">
    <property type="entry name" value="PGP-like_dom2"/>
</dbReference>
<dbReference type="AlphaFoldDB" id="A0A0J7XRR1"/>
<dbReference type="SFLD" id="SFLDG01135">
    <property type="entry name" value="C1.5.6:_HAD__Beta-PGM__Phospha"/>
    <property type="match status" value="1"/>
</dbReference>
<protein>
    <submittedName>
        <fullName evidence="1">Haloacid dehalogenase</fullName>
    </submittedName>
</protein>
<accession>A0A0J7XRR1</accession>
<keyword evidence="2" id="KW-1185">Reference proteome</keyword>
<dbReference type="InterPro" id="IPR036412">
    <property type="entry name" value="HAD-like_sf"/>
</dbReference>
<dbReference type="NCBIfam" id="TIGR01509">
    <property type="entry name" value="HAD-SF-IA-v3"/>
    <property type="match status" value="1"/>
</dbReference>
<dbReference type="Pfam" id="PF00702">
    <property type="entry name" value="Hydrolase"/>
    <property type="match status" value="1"/>
</dbReference>
<dbReference type="SFLD" id="SFLDS00003">
    <property type="entry name" value="Haloacid_Dehalogenase"/>
    <property type="match status" value="1"/>
</dbReference>
<dbReference type="EMBL" id="JACT01000003">
    <property type="protein sequence ID" value="KMS54526.1"/>
    <property type="molecule type" value="Genomic_DNA"/>
</dbReference>
<dbReference type="PATRIC" id="fig|1420583.3.peg.2768"/>
<evidence type="ECO:0000313" key="2">
    <source>
        <dbReference type="Proteomes" id="UP000052232"/>
    </source>
</evidence>
<dbReference type="InterPro" id="IPR023214">
    <property type="entry name" value="HAD_sf"/>
</dbReference>
<dbReference type="PANTHER" id="PTHR43481:SF4">
    <property type="entry name" value="GLYCEROL-1-PHOSPHATE PHOSPHOHYDROLASE 1-RELATED"/>
    <property type="match status" value="1"/>
</dbReference>
<dbReference type="GO" id="GO:0050308">
    <property type="term" value="F:sugar-phosphatase activity"/>
    <property type="evidence" value="ECO:0007669"/>
    <property type="project" value="TreeGrafter"/>
</dbReference>
<dbReference type="Gene3D" id="3.40.50.1000">
    <property type="entry name" value="HAD superfamily/HAD-like"/>
    <property type="match status" value="1"/>
</dbReference>
<sequence length="235" mass="25132">MIQALLQSTAATAASTLPNPVRAVIFDMDGTLLDTEAAHRRAFAETGEAIGWPMADDLLLSMVGIHRDENQRMLAAHLGPDFPLARFYADSDALFEAAVDAGILLRPGARLLLDHPAQAGVPMALATSTAAPYAQQRLEKSGLLHYFDVVVTRSDVDQPKPHAEPYLLAARLLRIDPADCVAVEDSHVGVRSAMAAGIATVMVPDLLPPTEELVLACAQILPSLTDLRDLLLATQ</sequence>